<protein>
    <submittedName>
        <fullName evidence="3">80 kDa MCM3-associated protein</fullName>
    </submittedName>
</protein>
<dbReference type="Proteomes" id="UP000052978">
    <property type="component" value="Unassembled WGS sequence"/>
</dbReference>
<keyword evidence="4" id="KW-1185">Reference proteome</keyword>
<evidence type="ECO:0000259" key="2">
    <source>
        <dbReference type="Pfam" id="PF16769"/>
    </source>
</evidence>
<name>S7PX77_MYOBR</name>
<organism evidence="3 4">
    <name type="scientific">Myotis brandtii</name>
    <name type="common">Brandt's bat</name>
    <dbReference type="NCBI Taxonomy" id="109478"/>
    <lineage>
        <taxon>Eukaryota</taxon>
        <taxon>Metazoa</taxon>
        <taxon>Chordata</taxon>
        <taxon>Craniata</taxon>
        <taxon>Vertebrata</taxon>
        <taxon>Euteleostomi</taxon>
        <taxon>Mammalia</taxon>
        <taxon>Eutheria</taxon>
        <taxon>Laurasiatheria</taxon>
        <taxon>Chiroptera</taxon>
        <taxon>Yangochiroptera</taxon>
        <taxon>Vespertilionidae</taxon>
        <taxon>Myotis</taxon>
    </lineage>
</organism>
<reference evidence="3 4" key="1">
    <citation type="journal article" date="2013" name="Nat. Commun.">
        <title>Genome analysis reveals insights into physiology and longevity of the Brandt's bat Myotis brandtii.</title>
        <authorList>
            <person name="Seim I."/>
            <person name="Fang X."/>
            <person name="Xiong Z."/>
            <person name="Lobanov A.V."/>
            <person name="Huang Z."/>
            <person name="Ma S."/>
            <person name="Feng Y."/>
            <person name="Turanov A.A."/>
            <person name="Zhu Y."/>
            <person name="Lenz T.L."/>
            <person name="Gerashchenko M.V."/>
            <person name="Fan D."/>
            <person name="Hee Yim S."/>
            <person name="Yao X."/>
            <person name="Jordan D."/>
            <person name="Xiong Y."/>
            <person name="Ma Y."/>
            <person name="Lyapunov A.N."/>
            <person name="Chen G."/>
            <person name="Kulakova O.I."/>
            <person name="Sun Y."/>
            <person name="Lee S.G."/>
            <person name="Bronson R.T."/>
            <person name="Moskalev A.A."/>
            <person name="Sunyaev S.R."/>
            <person name="Zhang G."/>
            <person name="Krogh A."/>
            <person name="Wang J."/>
            <person name="Gladyshev V.N."/>
        </authorList>
    </citation>
    <scope>NUCLEOTIDE SEQUENCE [LARGE SCALE GENOMIC DNA]</scope>
</reference>
<evidence type="ECO:0000313" key="3">
    <source>
        <dbReference type="EMBL" id="EPQ15568.1"/>
    </source>
</evidence>
<dbReference type="AlphaFoldDB" id="S7PX77"/>
<dbReference type="EMBL" id="KE164160">
    <property type="protein sequence ID" value="EPQ15568.1"/>
    <property type="molecule type" value="Genomic_DNA"/>
</dbReference>
<proteinExistence type="predicted"/>
<evidence type="ECO:0000313" key="4">
    <source>
        <dbReference type="Proteomes" id="UP000052978"/>
    </source>
</evidence>
<dbReference type="InterPro" id="IPR031907">
    <property type="entry name" value="MCM3AP_GANP"/>
</dbReference>
<evidence type="ECO:0000256" key="1">
    <source>
        <dbReference type="SAM" id="MobiDB-lite"/>
    </source>
</evidence>
<accession>S7PX77</accession>
<feature type="region of interest" description="Disordered" evidence="1">
    <location>
        <begin position="144"/>
        <end position="170"/>
    </location>
</feature>
<feature type="domain" description="Germinal-centre associated nuclear protein MCM3AP" evidence="2">
    <location>
        <begin position="1"/>
        <end position="194"/>
    </location>
</feature>
<feature type="region of interest" description="Disordered" evidence="1">
    <location>
        <begin position="303"/>
        <end position="324"/>
    </location>
</feature>
<sequence length="362" mass="40851">MVIQYASQIPSSCQTQPVLQSQVESLLRRTYVRWKSQNPSPGWEAGPSVAEIPWDDVIALCINHKLRDWTPPRLPVTSEAVSEDGQICVYFFKNHLKTYDVPMLWEQARMQTQKDLQLHQGCLETKTFHPSANKFPTPFLHMHRKGKRSAECDREGPVPSTEDLMRGSSAQERLAQCLSSSLLLEKEESKSLETKTFHPSANKFPTPFLHVHRKGKRSAECGREGPVPSTEDLMRGASAQELLAQCLSSSLLLEKEESKRFEDQLQQLLSEDSGTFTDSTSLPLYLPQTLVSLPQTIQPVIKTSTTTSPQNERTGEQLQLSEATGTSLTERLKHLERLIRSSREEEIASELHISTLLDMVDI</sequence>
<dbReference type="Pfam" id="PF16769">
    <property type="entry name" value="MCM3AP_GANP"/>
    <property type="match status" value="1"/>
</dbReference>
<gene>
    <name evidence="3" type="ORF">D623_10014926</name>
</gene>